<evidence type="ECO:0000313" key="1">
    <source>
        <dbReference type="EMBL" id="CAG8841410.1"/>
    </source>
</evidence>
<name>A0ABN7WUT4_GIGMA</name>
<dbReference type="Proteomes" id="UP000789901">
    <property type="component" value="Unassembled WGS sequence"/>
</dbReference>
<comment type="caution">
    <text evidence="1">The sequence shown here is derived from an EMBL/GenBank/DDBJ whole genome shotgun (WGS) entry which is preliminary data.</text>
</comment>
<proteinExistence type="predicted"/>
<feature type="non-terminal residue" evidence="1">
    <location>
        <position position="1"/>
    </location>
</feature>
<reference evidence="1 2" key="1">
    <citation type="submission" date="2021-06" db="EMBL/GenBank/DDBJ databases">
        <authorList>
            <person name="Kallberg Y."/>
            <person name="Tangrot J."/>
            <person name="Rosling A."/>
        </authorList>
    </citation>
    <scope>NUCLEOTIDE SEQUENCE [LARGE SCALE GENOMIC DNA]</scope>
    <source>
        <strain evidence="1 2">120-4 pot B 10/14</strain>
    </source>
</reference>
<organism evidence="1 2">
    <name type="scientific">Gigaspora margarita</name>
    <dbReference type="NCBI Taxonomy" id="4874"/>
    <lineage>
        <taxon>Eukaryota</taxon>
        <taxon>Fungi</taxon>
        <taxon>Fungi incertae sedis</taxon>
        <taxon>Mucoromycota</taxon>
        <taxon>Glomeromycotina</taxon>
        <taxon>Glomeromycetes</taxon>
        <taxon>Diversisporales</taxon>
        <taxon>Gigasporaceae</taxon>
        <taxon>Gigaspora</taxon>
    </lineage>
</organism>
<gene>
    <name evidence="1" type="ORF">GMARGA_LOCUS35414</name>
</gene>
<sequence>RPSNRINKFKLLDPDSNKYEKLVENNSKNETVKLYKLEIKSATKSDIDNKSK</sequence>
<dbReference type="EMBL" id="CAJVQB010065742">
    <property type="protein sequence ID" value="CAG8841410.1"/>
    <property type="molecule type" value="Genomic_DNA"/>
</dbReference>
<keyword evidence="2" id="KW-1185">Reference proteome</keyword>
<evidence type="ECO:0000313" key="2">
    <source>
        <dbReference type="Proteomes" id="UP000789901"/>
    </source>
</evidence>
<accession>A0ABN7WUT4</accession>
<protein>
    <submittedName>
        <fullName evidence="1">23221_t:CDS:1</fullName>
    </submittedName>
</protein>